<dbReference type="SMART" id="SM01224">
    <property type="entry name" value="G_gamma"/>
    <property type="match status" value="1"/>
</dbReference>
<keyword evidence="6" id="KW-0472">Membrane</keyword>
<evidence type="ECO:0000256" key="5">
    <source>
        <dbReference type="ARBA" id="ARBA00022481"/>
    </source>
</evidence>
<keyword evidence="10" id="KW-0636">Prenylation</keyword>
<dbReference type="InterPro" id="IPR036284">
    <property type="entry name" value="GGL_sf"/>
</dbReference>
<evidence type="ECO:0000256" key="4">
    <source>
        <dbReference type="ARBA" id="ARBA00016111"/>
    </source>
</evidence>
<evidence type="ECO:0000256" key="8">
    <source>
        <dbReference type="ARBA" id="ARBA00023224"/>
    </source>
</evidence>
<dbReference type="FunFam" id="4.10.260.10:FF:000003">
    <property type="entry name" value="G-protein complex gamma subunit Ste18/GpgA"/>
    <property type="match status" value="1"/>
</dbReference>
<dbReference type="SUPFAM" id="SSF48670">
    <property type="entry name" value="Transducin (heterotrimeric G protein), gamma chain"/>
    <property type="match status" value="1"/>
</dbReference>
<evidence type="ECO:0000256" key="1">
    <source>
        <dbReference type="ARBA" id="ARBA00004170"/>
    </source>
</evidence>
<feature type="domain" description="G protein gamma" evidence="11">
    <location>
        <begin position="10"/>
        <end position="79"/>
    </location>
</feature>
<keyword evidence="7" id="KW-0564">Palmitate</keyword>
<dbReference type="GO" id="GO:0000750">
    <property type="term" value="P:pheromone-dependent signal transduction involved in conjugation with cellular fusion"/>
    <property type="evidence" value="ECO:0007669"/>
    <property type="project" value="InterPro"/>
</dbReference>
<proteinExistence type="inferred from homology"/>
<dbReference type="SMART" id="SM00224">
    <property type="entry name" value="GGL"/>
    <property type="match status" value="1"/>
</dbReference>
<dbReference type="PANTHER" id="PTHR28189">
    <property type="entry name" value="GUANINE NUCLEOTIDE-BINDING PROTEIN SUBUNIT GAMMA"/>
    <property type="match status" value="1"/>
</dbReference>
<sequence length="79" mass="8783">MPTSGLNAMSEQKLKKMVEYNQRLRKQLDLPRVPVSQASHMLIKYVTTTRDYLVPSVWGTPGANDPFVSKGGGCECTIL</sequence>
<keyword evidence="9" id="KW-0449">Lipoprotein</keyword>
<dbReference type="PROSITE" id="PS50058">
    <property type="entry name" value="G_PROTEIN_GAMMA"/>
    <property type="match status" value="1"/>
</dbReference>
<dbReference type="AlphaFoldDB" id="A0A1Y1YNT9"/>
<protein>
    <recommendedName>
        <fullName evidence="4">Guanine nucleotide-binding protein subunit gamma</fullName>
    </recommendedName>
</protein>
<keyword evidence="8" id="KW-0807">Transducer</keyword>
<evidence type="ECO:0000256" key="6">
    <source>
        <dbReference type="ARBA" id="ARBA00023136"/>
    </source>
</evidence>
<gene>
    <name evidence="12" type="ORF">K493DRAFT_313129</name>
</gene>
<evidence type="ECO:0000256" key="2">
    <source>
        <dbReference type="ARBA" id="ARBA00007431"/>
    </source>
</evidence>
<dbReference type="OrthoDB" id="19232at2759"/>
<dbReference type="Proteomes" id="UP000193498">
    <property type="component" value="Unassembled WGS sequence"/>
</dbReference>
<keyword evidence="5" id="KW-0488">Methylation</keyword>
<dbReference type="PANTHER" id="PTHR28189:SF1">
    <property type="entry name" value="GUANINE NUCLEOTIDE-BINDING PROTEIN SUBUNIT GAMMA"/>
    <property type="match status" value="1"/>
</dbReference>
<dbReference type="STRING" id="1314790.A0A1Y1YNT9"/>
<dbReference type="Pfam" id="PF00631">
    <property type="entry name" value="G-gamma"/>
    <property type="match status" value="1"/>
</dbReference>
<comment type="subcellular location">
    <subcellularLocation>
        <location evidence="1">Membrane</location>
        <topology evidence="1">Peripheral membrane protein</topology>
    </subcellularLocation>
</comment>
<dbReference type="InterPro" id="IPR015898">
    <property type="entry name" value="G-protein_gamma-like_dom"/>
</dbReference>
<dbReference type="EMBL" id="MCFE01000094">
    <property type="protein sequence ID" value="ORX99635.1"/>
    <property type="molecule type" value="Genomic_DNA"/>
</dbReference>
<evidence type="ECO:0000256" key="3">
    <source>
        <dbReference type="ARBA" id="ARBA00011581"/>
    </source>
</evidence>
<comment type="subunit">
    <text evidence="3">G proteins are composed of 3 units, alpha, beta and gamma.</text>
</comment>
<dbReference type="InParanoid" id="A0A1Y1YNT9"/>
<dbReference type="Gene3D" id="4.10.260.10">
    <property type="entry name" value="Transducin (heterotrimeric G protein), gamma chain"/>
    <property type="match status" value="1"/>
</dbReference>
<dbReference type="InterPro" id="IPR041848">
    <property type="entry name" value="Ste18_fungal"/>
</dbReference>
<dbReference type="GO" id="GO:0031681">
    <property type="term" value="F:G-protein beta-subunit binding"/>
    <property type="evidence" value="ECO:0007669"/>
    <property type="project" value="InterPro"/>
</dbReference>
<keyword evidence="13" id="KW-1185">Reference proteome</keyword>
<comment type="caution">
    <text evidence="12">The sequence shown here is derived from an EMBL/GenBank/DDBJ whole genome shotgun (WGS) entry which is preliminary data.</text>
</comment>
<evidence type="ECO:0000313" key="12">
    <source>
        <dbReference type="EMBL" id="ORX99635.1"/>
    </source>
</evidence>
<evidence type="ECO:0000256" key="9">
    <source>
        <dbReference type="ARBA" id="ARBA00023288"/>
    </source>
</evidence>
<reference evidence="12 13" key="1">
    <citation type="submission" date="2016-07" db="EMBL/GenBank/DDBJ databases">
        <title>Pervasive Adenine N6-methylation of Active Genes in Fungi.</title>
        <authorList>
            <consortium name="DOE Joint Genome Institute"/>
            <person name="Mondo S.J."/>
            <person name="Dannebaum R.O."/>
            <person name="Kuo R.C."/>
            <person name="Labutti K."/>
            <person name="Haridas S."/>
            <person name="Kuo A."/>
            <person name="Salamov A."/>
            <person name="Ahrendt S.R."/>
            <person name="Lipzen A."/>
            <person name="Sullivan W."/>
            <person name="Andreopoulos W.B."/>
            <person name="Clum A."/>
            <person name="Lindquist E."/>
            <person name="Daum C."/>
            <person name="Ramamoorthy G.K."/>
            <person name="Gryganskyi A."/>
            <person name="Culley D."/>
            <person name="Magnuson J.K."/>
            <person name="James T.Y."/>
            <person name="O'Malley M.A."/>
            <person name="Stajich J.E."/>
            <person name="Spatafora J.W."/>
            <person name="Visel A."/>
            <person name="Grigoriev I.V."/>
        </authorList>
    </citation>
    <scope>NUCLEOTIDE SEQUENCE [LARGE SCALE GENOMIC DNA]</scope>
    <source>
        <strain evidence="12 13">CBS 931.73</strain>
    </source>
</reference>
<organism evidence="12 13">
    <name type="scientific">Basidiobolus meristosporus CBS 931.73</name>
    <dbReference type="NCBI Taxonomy" id="1314790"/>
    <lineage>
        <taxon>Eukaryota</taxon>
        <taxon>Fungi</taxon>
        <taxon>Fungi incertae sedis</taxon>
        <taxon>Zoopagomycota</taxon>
        <taxon>Entomophthoromycotina</taxon>
        <taxon>Basidiobolomycetes</taxon>
        <taxon>Basidiobolales</taxon>
        <taxon>Basidiobolaceae</taxon>
        <taxon>Basidiobolus</taxon>
    </lineage>
</organism>
<accession>A0A1Y1YNT9</accession>
<evidence type="ECO:0000259" key="11">
    <source>
        <dbReference type="PROSITE" id="PS50058"/>
    </source>
</evidence>
<dbReference type="GO" id="GO:0007186">
    <property type="term" value="P:G protein-coupled receptor signaling pathway"/>
    <property type="evidence" value="ECO:0007669"/>
    <property type="project" value="InterPro"/>
</dbReference>
<comment type="similarity">
    <text evidence="2">Belongs to the G protein gamma family.</text>
</comment>
<evidence type="ECO:0000256" key="10">
    <source>
        <dbReference type="ARBA" id="ARBA00023289"/>
    </source>
</evidence>
<evidence type="ECO:0000313" key="13">
    <source>
        <dbReference type="Proteomes" id="UP000193498"/>
    </source>
</evidence>
<dbReference type="GO" id="GO:0005834">
    <property type="term" value="C:heterotrimeric G-protein complex"/>
    <property type="evidence" value="ECO:0007669"/>
    <property type="project" value="TreeGrafter"/>
</dbReference>
<name>A0A1Y1YNT9_9FUNG</name>
<evidence type="ECO:0000256" key="7">
    <source>
        <dbReference type="ARBA" id="ARBA00023139"/>
    </source>
</evidence>